<dbReference type="PANTHER" id="PTHR36153">
    <property type="entry name" value="INNER MEMBRANE PROTEIN-RELATED"/>
    <property type="match status" value="1"/>
</dbReference>
<keyword evidence="1" id="KW-1133">Transmembrane helix</keyword>
<name>A0A8J7SN37_9PROT</name>
<gene>
    <name evidence="3" type="ORF">KAJ83_12225</name>
</gene>
<dbReference type="SUPFAM" id="SSF52540">
    <property type="entry name" value="P-loop containing nucleoside triphosphate hydrolases"/>
    <property type="match status" value="1"/>
</dbReference>
<accession>A0A8J7SN37</accession>
<dbReference type="PANTHER" id="PTHR36153:SF1">
    <property type="entry name" value="TYPE VI SECRETION SYSTEM COMPONENT TSSM1"/>
    <property type="match status" value="1"/>
</dbReference>
<evidence type="ECO:0000259" key="2">
    <source>
        <dbReference type="Pfam" id="PF14331"/>
    </source>
</evidence>
<dbReference type="InterPro" id="IPR053156">
    <property type="entry name" value="T6SS_TssM-like"/>
</dbReference>
<comment type="caution">
    <text evidence="3">The sequence shown here is derived from an EMBL/GenBank/DDBJ whole genome shotgun (WGS) entry which is preliminary data.</text>
</comment>
<proteinExistence type="predicted"/>
<dbReference type="Pfam" id="PF14331">
    <property type="entry name" value="IcmF-related_N"/>
    <property type="match status" value="1"/>
</dbReference>
<sequence length="1386" mass="152978">MRWLDAIRDFLIMLTPYLPSIIGMLVGFALTLLLVLWMLLRRSKQKPAGEAADTDARETQALDAAEPFQLEPDDLPLLPLKRSFKHALKLLKAHVAGRDWRYAIPWYLLIGPEGAGKSTLIAHTDQNLPVGAPAEDWEDVRPACKWWFFDHGVVLDIAGQFVRGRASRASNRRGWAQLLRLLDHHRPRRPVDGVILAIPIEDLLDEHGAPRPPEDVVQRAEAIYKKLWQAQSTLGLAFPVYVLVTKLDRLTGFQPFVRELPDSAHADILGWSSPYSIETEFRREWVDDAIDRIGAAVRARQMEIFAERPDLDEAEALFQLPAEIERLRAPLAQALRAIFKASAYHEAFSLRGLYLTGDGGVPAPPGLRPIPVLPGVYSGPKEEIRPVFLHDLFVEKIFPEDGLGRPARRALLSRNRTALAAQAASLALLVLGGAGLAWDYARVGAGVASVDPFIQAVRRDIAAEERFRRDAVARGETPGQRGSFDREKALALLAGMSRVDTDSFDSFFMPTSWVSSVDEEVVQVTTRAFNLFILQSMRAALAERGRAVVAGRLGAETGAESRGDTVAQALDAIGISSQAEAEPAVERGAAFQRLDGYVRALRRFEEAVARYNALDQTRDLRDLKALVAYLFDVVLPEEFVENSGFYEAALDSVEYQALDLSSFRAPAVERYHALAEEALPSLFADNPLITALRQLGILIDDAANRRTGGIDMLEDLRARIAAIRGMFDAPRFAWMEDPDFDPASQLGGVIERIGGASLLGPDLAEGFRRRAEQGLADVRGELPDLRANTIGALLAREGDRPVLRFAEPVAALDTLVSALFQRPFMADGRLQPLPAAPPTGVVALWNAERLGEATGLIDGYRDFMQNDLVRAPSTLHPMIRAAAAERLTRTVDDRVARALEVGGDGRTAGLRQEESLRRSVASFTGAAQPLARILATYDDLAMEDSYLDLGDLVLGHAVGLLQEADTLFAEEAFYEPQGGDFRWWQGEARMALDAYRARDRFELNDILTRQRERIGLIARDYVRPVATFLDEREVRLPEAAENLVARWRRIADELEKYSLRRADNSVAELESFITGPMMTISFADCGETLDAVADDGGGGDFFTARMSRLIRGIRDRCGDLAGVQAQISYSEIRDAFDTRLAGRYPFVSGGYRPDLPEVGPRELADFFALYDREVGPARNALRESVDLGLARERALDFLDRMDRARALFAPWLGAPGVDDGPVYDVTASFRVNRERESGANQVIDWSLSVGGTRLDQRSGDRTARWGLGEAVRLTLRWAGNSTAVPVPVPERPELSVSDRTVTIGYDNAWSLLELIRRHRAGSDDFAQFVDPRPHTLRVDLPTRPAAGGPVETARLFLRVELSAQADGGAVPVTVPVFPASAPDIGE</sequence>
<organism evidence="3 4">
    <name type="scientific">Marivibrio halodurans</name>
    <dbReference type="NCBI Taxonomy" id="2039722"/>
    <lineage>
        <taxon>Bacteria</taxon>
        <taxon>Pseudomonadati</taxon>
        <taxon>Pseudomonadota</taxon>
        <taxon>Alphaproteobacteria</taxon>
        <taxon>Rhodospirillales</taxon>
        <taxon>Rhodospirillaceae</taxon>
        <taxon>Marivibrio</taxon>
    </lineage>
</organism>
<reference evidence="3" key="1">
    <citation type="submission" date="2021-04" db="EMBL/GenBank/DDBJ databases">
        <authorList>
            <person name="Zhang D.-C."/>
        </authorList>
    </citation>
    <scope>NUCLEOTIDE SEQUENCE</scope>
    <source>
        <strain evidence="3">CGMCC 1.15697</strain>
    </source>
</reference>
<dbReference type="InterPro" id="IPR027417">
    <property type="entry name" value="P-loop_NTPase"/>
</dbReference>
<dbReference type="InterPro" id="IPR025743">
    <property type="entry name" value="TssM1_N"/>
</dbReference>
<feature type="transmembrane region" description="Helical" evidence="1">
    <location>
        <begin position="20"/>
        <end position="40"/>
    </location>
</feature>
<evidence type="ECO:0000313" key="4">
    <source>
        <dbReference type="Proteomes" id="UP000672602"/>
    </source>
</evidence>
<protein>
    <recommendedName>
        <fullName evidence="2">Type VI secretion system component TssM1 N-terminal domain-containing protein</fullName>
    </recommendedName>
</protein>
<keyword evidence="4" id="KW-1185">Reference proteome</keyword>
<evidence type="ECO:0000256" key="1">
    <source>
        <dbReference type="SAM" id="Phobius"/>
    </source>
</evidence>
<keyword evidence="1" id="KW-0472">Membrane</keyword>
<dbReference type="RefSeq" id="WP_210682356.1">
    <property type="nucleotide sequence ID" value="NZ_JAGMWN010000005.1"/>
</dbReference>
<dbReference type="EMBL" id="JAGMWN010000005">
    <property type="protein sequence ID" value="MBP5857778.1"/>
    <property type="molecule type" value="Genomic_DNA"/>
</dbReference>
<feature type="domain" description="Type VI secretion system component TssM1 N-terminal" evidence="2">
    <location>
        <begin position="170"/>
        <end position="424"/>
    </location>
</feature>
<evidence type="ECO:0000313" key="3">
    <source>
        <dbReference type="EMBL" id="MBP5857778.1"/>
    </source>
</evidence>
<dbReference type="Proteomes" id="UP000672602">
    <property type="component" value="Unassembled WGS sequence"/>
</dbReference>
<keyword evidence="1" id="KW-0812">Transmembrane</keyword>